<dbReference type="GO" id="GO:0006207">
    <property type="term" value="P:'de novo' pyrimidine nucleobase biosynthetic process"/>
    <property type="evidence" value="ECO:0007669"/>
    <property type="project" value="TreeGrafter"/>
</dbReference>
<dbReference type="UniPathway" id="UPA00070"/>
<dbReference type="RefSeq" id="WP_173074012.1">
    <property type="nucleotide sequence ID" value="NZ_CP041345.1"/>
</dbReference>
<evidence type="ECO:0000256" key="5">
    <source>
        <dbReference type="ARBA" id="ARBA00022975"/>
    </source>
</evidence>
<gene>
    <name evidence="8" type="ORF">FHG85_06125</name>
</gene>
<dbReference type="PANTHER" id="PTHR48109">
    <property type="entry name" value="DIHYDROOROTATE DEHYDROGENASE (QUINONE), MITOCHONDRIAL-RELATED"/>
    <property type="match status" value="1"/>
</dbReference>
<keyword evidence="3" id="KW-0285">Flavoprotein</keyword>
<evidence type="ECO:0000256" key="6">
    <source>
        <dbReference type="ARBA" id="ARBA00023002"/>
    </source>
</evidence>
<evidence type="ECO:0000256" key="1">
    <source>
        <dbReference type="ARBA" id="ARBA00001917"/>
    </source>
</evidence>
<evidence type="ECO:0000256" key="2">
    <source>
        <dbReference type="ARBA" id="ARBA00004725"/>
    </source>
</evidence>
<dbReference type="InterPro" id="IPR023359">
    <property type="entry name" value="Dihydro_DH_chainA_dom2"/>
</dbReference>
<keyword evidence="9" id="KW-1185">Reference proteome</keyword>
<keyword evidence="5" id="KW-0665">Pyrimidine biosynthesis</keyword>
<evidence type="ECO:0000313" key="9">
    <source>
        <dbReference type="Proteomes" id="UP000500961"/>
    </source>
</evidence>
<accession>A0A7D4AX26</accession>
<dbReference type="GO" id="GO:0005737">
    <property type="term" value="C:cytoplasm"/>
    <property type="evidence" value="ECO:0007669"/>
    <property type="project" value="InterPro"/>
</dbReference>
<dbReference type="PIRSF" id="PIRSF000164">
    <property type="entry name" value="DHO_oxidase"/>
    <property type="match status" value="1"/>
</dbReference>
<dbReference type="InterPro" id="IPR005720">
    <property type="entry name" value="Dihydroorotate_DH_cat"/>
</dbReference>
<dbReference type="Gene3D" id="3.20.20.70">
    <property type="entry name" value="Aldolase class I"/>
    <property type="match status" value="1"/>
</dbReference>
<keyword evidence="4" id="KW-0288">FMN</keyword>
<dbReference type="KEGG" id="ttz:FHG85_06125"/>
<evidence type="ECO:0000256" key="3">
    <source>
        <dbReference type="ARBA" id="ARBA00022630"/>
    </source>
</evidence>
<comment type="cofactor">
    <cofactor evidence="1">
        <name>FMN</name>
        <dbReference type="ChEBI" id="CHEBI:58210"/>
    </cofactor>
</comment>
<reference evidence="8 9" key="1">
    <citation type="submission" date="2019-07" db="EMBL/GenBank/DDBJ databases">
        <title>Thalassofilum flectens gen. nov., sp. nov., a novel moderate thermophilic anaerobe from a shallow sea hot spring in Kunashir Island (Russia), representing a new family in the order Bacteroidales, and proposal of Thalassofilacea fam. nov.</title>
        <authorList>
            <person name="Kochetkova T.V."/>
            <person name="Podosokorskaya O.A."/>
            <person name="Novikov A."/>
            <person name="Elcheninov A.G."/>
            <person name="Toshchakov S.V."/>
            <person name="Kublanov I.V."/>
        </authorList>
    </citation>
    <scope>NUCLEOTIDE SEQUENCE [LARGE SCALE GENOMIC DNA]</scope>
    <source>
        <strain evidence="8 9">38-H</strain>
    </source>
</reference>
<dbReference type="PANTHER" id="PTHR48109:SF3">
    <property type="entry name" value="SLL0744 PROTEIN"/>
    <property type="match status" value="1"/>
</dbReference>
<evidence type="ECO:0000256" key="4">
    <source>
        <dbReference type="ARBA" id="ARBA00022643"/>
    </source>
</evidence>
<organism evidence="8 9">
    <name type="scientific">Tenuifilum thalassicum</name>
    <dbReference type="NCBI Taxonomy" id="2590900"/>
    <lineage>
        <taxon>Bacteria</taxon>
        <taxon>Pseudomonadati</taxon>
        <taxon>Bacteroidota</taxon>
        <taxon>Bacteroidia</taxon>
        <taxon>Bacteroidales</taxon>
        <taxon>Tenuifilaceae</taxon>
        <taxon>Tenuifilum</taxon>
    </lineage>
</organism>
<dbReference type="GO" id="GO:0004152">
    <property type="term" value="F:dihydroorotate dehydrogenase activity"/>
    <property type="evidence" value="ECO:0007669"/>
    <property type="project" value="InterPro"/>
</dbReference>
<protein>
    <submittedName>
        <fullName evidence="8">Dihydroorotate dehydrogenase-like protein</fullName>
    </submittedName>
</protein>
<dbReference type="SUPFAM" id="SSF51395">
    <property type="entry name" value="FMN-linked oxidoreductases"/>
    <property type="match status" value="1"/>
</dbReference>
<evidence type="ECO:0000259" key="7">
    <source>
        <dbReference type="Pfam" id="PF01180"/>
    </source>
</evidence>
<dbReference type="GO" id="GO:0044205">
    <property type="term" value="P:'de novo' UMP biosynthetic process"/>
    <property type="evidence" value="ECO:0007669"/>
    <property type="project" value="UniProtKB-UniPathway"/>
</dbReference>
<dbReference type="Gene3D" id="2.30.26.10">
    <property type="entry name" value="Dihydroorotate Dehydrogenase A, chain A, domain 2"/>
    <property type="match status" value="1"/>
</dbReference>
<dbReference type="InterPro" id="IPR050074">
    <property type="entry name" value="DHO_dehydrogenase"/>
</dbReference>
<dbReference type="NCBIfam" id="NF005741">
    <property type="entry name" value="PRK07565.1"/>
    <property type="match status" value="1"/>
</dbReference>
<sequence>MSDLSTNYMGLNLRNPLIISSSGLTEKIDDIKEFEARGAGAVVIKSIFEEEIIAKTQKNINQMNASGFIYPETMEYFDYDSMEDPVSDYLQFLRKVKEETSIPIIASINCVTAEGWIDFAKRIEDTGIDALELNVFPLPSDPNRTAEQNDKVYFDIAEKVTSVVKIPVAMKVGYYHSALSNFLVKLSKTPIKGLVLFNRFYNPDFDINTLEFKPNSVFSSPNEISTSLRWVAILSGKLESDIAASTGVHDGIGMVKQLLAGANAVQACSTFYRNGNEQVTFMLKQLDEWMKENGYNTINDFRGKMSIDETYNPSAYERVQFMKYFHDL</sequence>
<feature type="domain" description="Dihydroorotate dehydrogenase catalytic" evidence="7">
    <location>
        <begin position="4"/>
        <end position="290"/>
    </location>
</feature>
<comment type="pathway">
    <text evidence="2">Pyrimidine metabolism; UMP biosynthesis via de novo pathway.</text>
</comment>
<keyword evidence="6" id="KW-0560">Oxidoreductase</keyword>
<dbReference type="InterPro" id="IPR012135">
    <property type="entry name" value="Dihydroorotate_DH_1_2"/>
</dbReference>
<evidence type="ECO:0000313" key="8">
    <source>
        <dbReference type="EMBL" id="QKG79854.1"/>
    </source>
</evidence>
<name>A0A7D4AX26_9BACT</name>
<dbReference type="InterPro" id="IPR013785">
    <property type="entry name" value="Aldolase_TIM"/>
</dbReference>
<proteinExistence type="predicted"/>
<dbReference type="EMBL" id="CP041345">
    <property type="protein sequence ID" value="QKG79854.1"/>
    <property type="molecule type" value="Genomic_DNA"/>
</dbReference>
<dbReference type="AlphaFoldDB" id="A0A7D4AX26"/>
<dbReference type="Proteomes" id="UP000500961">
    <property type="component" value="Chromosome"/>
</dbReference>
<dbReference type="Pfam" id="PF01180">
    <property type="entry name" value="DHO_dh"/>
    <property type="match status" value="1"/>
</dbReference>